<feature type="compositionally biased region" description="Polar residues" evidence="2">
    <location>
        <begin position="648"/>
        <end position="659"/>
    </location>
</feature>
<accession>A0AAN6LQQ9</accession>
<organism evidence="4 5">
    <name type="scientific">Pseudopithomyces chartarum</name>
    <dbReference type="NCBI Taxonomy" id="1892770"/>
    <lineage>
        <taxon>Eukaryota</taxon>
        <taxon>Fungi</taxon>
        <taxon>Dikarya</taxon>
        <taxon>Ascomycota</taxon>
        <taxon>Pezizomycotina</taxon>
        <taxon>Dothideomycetes</taxon>
        <taxon>Pleosporomycetidae</taxon>
        <taxon>Pleosporales</taxon>
        <taxon>Massarineae</taxon>
        <taxon>Didymosphaeriaceae</taxon>
        <taxon>Pseudopithomyces</taxon>
    </lineage>
</organism>
<evidence type="ECO:0000256" key="1">
    <source>
        <dbReference type="SAM" id="Coils"/>
    </source>
</evidence>
<sequence length="995" mass="111359">MVPQSTPEYTPLSERAEKAISSATPDSALVEKRCREFEGLEPRPGDKDGDVETLEGVEFTHHVTHTPGDYEKIKWHYVTTGSEAAEPIIFLHGIPDSWFQWHYQMAKLSGTYYCISIDLKGYGQSEKAPGTYLHEDVAEQLYTLILKIVPRPFNLVSHDRGTVQADFIVAKHPENVLRYGRGEQHLWHFNPTLAPQGPIFQNAPWTGIMDDPKRFVIWTYTFVAGSFPPDQIMARVIQEFSYEDITKAVPRYFNSSTFRQEWIKRRELIGKWRCPVLILEGKESRSQPWEFYEEADVKAWLSEAKETGVSGNSPPKTNTDVDLIRGPASSIRDVLESSYTPEEVEAAEALILLSKSAITHDRKSEVVDSAVRPLVSALRTTIPKAPVLKRVRIQLPTGRTVFSTEVVEPGAEEPMRLASPAKKRKTTFAEDRDEAIDLAKQCEQPLGALFRQPSKVDVSMLTFEEHAAMATEQRRRAIKDPLATTKLARQPNKHTNTNTSNTDTSNPDTSNTNKEDHPSQTSNMDPFWQDPNATDVFAPLRMALQSDLQVFPGKLFCDVIVVGDQQKMHDDVIRATTSNQILYDHVGTLRIRVNTLEQENAELRNLVEDTRTKFKPRQAPRLSVNVGKTSSTDDDNVLSMGALTGTTLAFPSRPPTGTSAAFPKGGLPFDGSPSLDDLPGSPSSKPPATPALVVPTTPMTPGSRTVLYKKDKHDLKGKLPPANTKLPLVPLTDVELIVFFYNSTARPIVAVRLYARGGPNWIAQTINEHREVKPEGYKRNTCSVHCNKSVKAFIRQHGEEWKRKVSEYFEKADDEQATETIRHHDNELADTCDFPVLGLFKDLHKLPGEHHRGVFTKCIRWCRDNKVNAKVSQIHLIAEALAKDEDPHTSIEFSPVLTDDDTVMAGVDSDKEDFPAPFHFLEKGRNQAPVGSPKNTDTEGDITELSDDEGVFSEVPSPVKMKYPKRAEKSGKDSAKKSGEQSAYKIEHPDSAQED</sequence>
<dbReference type="Proteomes" id="UP001280581">
    <property type="component" value="Unassembled WGS sequence"/>
</dbReference>
<feature type="compositionally biased region" description="Low complexity" evidence="2">
    <location>
        <begin position="690"/>
        <end position="701"/>
    </location>
</feature>
<feature type="region of interest" description="Disordered" evidence="2">
    <location>
        <begin position="914"/>
        <end position="995"/>
    </location>
</feature>
<dbReference type="Pfam" id="PF00561">
    <property type="entry name" value="Abhydrolase_1"/>
    <property type="match status" value="1"/>
</dbReference>
<feature type="region of interest" description="Disordered" evidence="2">
    <location>
        <begin position="1"/>
        <end position="25"/>
    </location>
</feature>
<keyword evidence="1" id="KW-0175">Coiled coil</keyword>
<reference evidence="4 5" key="1">
    <citation type="submission" date="2021-02" db="EMBL/GenBank/DDBJ databases">
        <title>Genome assembly of Pseudopithomyces chartarum.</title>
        <authorList>
            <person name="Jauregui R."/>
            <person name="Singh J."/>
            <person name="Voisey C."/>
        </authorList>
    </citation>
    <scope>NUCLEOTIDE SEQUENCE [LARGE SCALE GENOMIC DNA]</scope>
    <source>
        <strain evidence="4 5">AGR01</strain>
    </source>
</reference>
<feature type="compositionally biased region" description="Low complexity" evidence="2">
    <location>
        <begin position="493"/>
        <end position="512"/>
    </location>
</feature>
<evidence type="ECO:0000256" key="2">
    <source>
        <dbReference type="SAM" id="MobiDB-lite"/>
    </source>
</evidence>
<keyword evidence="5" id="KW-1185">Reference proteome</keyword>
<comment type="caution">
    <text evidence="4">The sequence shown here is derived from an EMBL/GenBank/DDBJ whole genome shotgun (WGS) entry which is preliminary data.</text>
</comment>
<proteinExistence type="predicted"/>
<dbReference type="AlphaFoldDB" id="A0AAN6LQQ9"/>
<feature type="compositionally biased region" description="Basic and acidic residues" evidence="2">
    <location>
        <begin position="914"/>
        <end position="925"/>
    </location>
</feature>
<evidence type="ECO:0000313" key="5">
    <source>
        <dbReference type="Proteomes" id="UP001280581"/>
    </source>
</evidence>
<name>A0AAN6LQQ9_9PLEO</name>
<dbReference type="InterPro" id="IPR000073">
    <property type="entry name" value="AB_hydrolase_1"/>
</dbReference>
<dbReference type="PANTHER" id="PTHR46438">
    <property type="entry name" value="ALPHA/BETA-HYDROLASES SUPERFAMILY PROTEIN"/>
    <property type="match status" value="1"/>
</dbReference>
<feature type="region of interest" description="Disordered" evidence="2">
    <location>
        <begin position="648"/>
        <end position="704"/>
    </location>
</feature>
<feature type="coiled-coil region" evidence="1">
    <location>
        <begin position="586"/>
        <end position="613"/>
    </location>
</feature>
<feature type="region of interest" description="Disordered" evidence="2">
    <location>
        <begin position="481"/>
        <end position="530"/>
    </location>
</feature>
<evidence type="ECO:0000259" key="3">
    <source>
        <dbReference type="Pfam" id="PF00561"/>
    </source>
</evidence>
<feature type="compositionally biased region" description="Low complexity" evidence="2">
    <location>
        <begin position="670"/>
        <end position="683"/>
    </location>
</feature>
<dbReference type="EMBL" id="WVTA01000016">
    <property type="protein sequence ID" value="KAK3201358.1"/>
    <property type="molecule type" value="Genomic_DNA"/>
</dbReference>
<dbReference type="InterPro" id="IPR029058">
    <property type="entry name" value="AB_hydrolase_fold"/>
</dbReference>
<dbReference type="Gene3D" id="3.40.50.1820">
    <property type="entry name" value="alpha/beta hydrolase"/>
    <property type="match status" value="1"/>
</dbReference>
<dbReference type="SUPFAM" id="SSF53474">
    <property type="entry name" value="alpha/beta-Hydrolases"/>
    <property type="match status" value="1"/>
</dbReference>
<feature type="domain" description="AB hydrolase-1" evidence="3">
    <location>
        <begin position="87"/>
        <end position="178"/>
    </location>
</feature>
<feature type="compositionally biased region" description="Basic and acidic residues" evidence="2">
    <location>
        <begin position="965"/>
        <end position="995"/>
    </location>
</feature>
<gene>
    <name evidence="4" type="ORF">GRF29_185g693540</name>
</gene>
<protein>
    <recommendedName>
        <fullName evidence="3">AB hydrolase-1 domain-containing protein</fullName>
    </recommendedName>
</protein>
<evidence type="ECO:0000313" key="4">
    <source>
        <dbReference type="EMBL" id="KAK3201358.1"/>
    </source>
</evidence>
<feature type="compositionally biased region" description="Acidic residues" evidence="2">
    <location>
        <begin position="938"/>
        <end position="951"/>
    </location>
</feature>